<name>A0A5D3EG34_9BACE</name>
<accession>A0A5D3EG34</accession>
<feature type="chain" id="PRO_5030116299" evidence="1">
    <location>
        <begin position="23"/>
        <end position="238"/>
    </location>
</feature>
<dbReference type="SUPFAM" id="SSF111364">
    <property type="entry name" value="Tsx-like channel"/>
    <property type="match status" value="1"/>
</dbReference>
<organism evidence="2 3">
    <name type="scientific">Bacteroides pyogenes</name>
    <dbReference type="NCBI Taxonomy" id="310300"/>
    <lineage>
        <taxon>Bacteria</taxon>
        <taxon>Pseudomonadati</taxon>
        <taxon>Bacteroidota</taxon>
        <taxon>Bacteroidia</taxon>
        <taxon>Bacteroidales</taxon>
        <taxon>Bacteroidaceae</taxon>
        <taxon>Bacteroides</taxon>
    </lineage>
</organism>
<evidence type="ECO:0000256" key="1">
    <source>
        <dbReference type="SAM" id="SignalP"/>
    </source>
</evidence>
<dbReference type="InterPro" id="IPR036777">
    <property type="entry name" value="Channel_Tsx-like_sf"/>
</dbReference>
<evidence type="ECO:0000313" key="2">
    <source>
        <dbReference type="EMBL" id="TYK34486.1"/>
    </source>
</evidence>
<keyword evidence="3" id="KW-1185">Reference proteome</keyword>
<dbReference type="GO" id="GO:0009279">
    <property type="term" value="C:cell outer membrane"/>
    <property type="evidence" value="ECO:0007669"/>
    <property type="project" value="InterPro"/>
</dbReference>
<feature type="signal peptide" evidence="1">
    <location>
        <begin position="1"/>
        <end position="22"/>
    </location>
</feature>
<reference evidence="2 3" key="1">
    <citation type="submission" date="2019-07" db="EMBL/GenBank/DDBJ databases">
        <title>Draft Genome Sequences of Bacteroides pyogenes Strains Isolated from the Uterus Holstein Dairy Cows with Metritis.</title>
        <authorList>
            <person name="Cunha F."/>
            <person name="Galvao K.N."/>
            <person name="Jeon S.J."/>
            <person name="Jeong K.C."/>
        </authorList>
    </citation>
    <scope>NUCLEOTIDE SEQUENCE [LARGE SCALE GENOMIC DNA]</scope>
    <source>
        <strain evidence="2 3">KG-31</strain>
    </source>
</reference>
<dbReference type="AlphaFoldDB" id="A0A5D3EG34"/>
<gene>
    <name evidence="2" type="ORF">FNJ60_04300</name>
</gene>
<evidence type="ECO:0000313" key="3">
    <source>
        <dbReference type="Proteomes" id="UP000324383"/>
    </source>
</evidence>
<sequence length="238" mass="27411">MKKVFSALFLCMLLSAVTGLQAQNIQLHYDFGRSLYKEMDTHDFKRPLVTTTVEKFHPDAWGSTFFFVDMDYTSAGVTSAYWEIARELKFWKGPFSAHLEYNGGVAKGFSYNNAYLAGATYTYNSADFSKGFSLSAMYKYIQKHKSPNNFQLTGTWYVNFCDNLLTFSGFADWWREENNYGKTIFLSEPQFWVNLNRIKGVNKNFNLSVGSEVELSNNFANRDGFYAIPTLALKWTFN</sequence>
<proteinExistence type="predicted"/>
<comment type="caution">
    <text evidence="2">The sequence shown here is derived from an EMBL/GenBank/DDBJ whole genome shotgun (WGS) entry which is preliminary data.</text>
</comment>
<dbReference type="Pfam" id="PF16412">
    <property type="entry name" value="DUF5020"/>
    <property type="match status" value="1"/>
</dbReference>
<dbReference type="GeneID" id="99754902"/>
<protein>
    <submittedName>
        <fullName evidence="2">DUF5020 family protein</fullName>
    </submittedName>
</protein>
<dbReference type="Proteomes" id="UP000324383">
    <property type="component" value="Unassembled WGS sequence"/>
</dbReference>
<dbReference type="EMBL" id="VKLW01000007">
    <property type="protein sequence ID" value="TYK34486.1"/>
    <property type="molecule type" value="Genomic_DNA"/>
</dbReference>
<dbReference type="RefSeq" id="WP_148726942.1">
    <property type="nucleotide sequence ID" value="NZ_CP184347.1"/>
</dbReference>
<keyword evidence="1" id="KW-0732">Signal</keyword>